<dbReference type="AlphaFoldDB" id="A0A0F9XEE1"/>
<organism evidence="1">
    <name type="scientific">marine sediment metagenome</name>
    <dbReference type="NCBI Taxonomy" id="412755"/>
    <lineage>
        <taxon>unclassified sequences</taxon>
        <taxon>metagenomes</taxon>
        <taxon>ecological metagenomes</taxon>
    </lineage>
</organism>
<comment type="caution">
    <text evidence="1">The sequence shown here is derived from an EMBL/GenBank/DDBJ whole genome shotgun (WGS) entry which is preliminary data.</text>
</comment>
<sequence length="85" mass="9433">MPENKYLVISSDTTGEGDVTIEVVNADVFLHGDSKTCVEKREGWTVLASFRSMEESSNFVNDLLKAKVCSICPNKDGCFDKPTFH</sequence>
<reference evidence="1" key="1">
    <citation type="journal article" date="2015" name="Nature">
        <title>Complex archaea that bridge the gap between prokaryotes and eukaryotes.</title>
        <authorList>
            <person name="Spang A."/>
            <person name="Saw J.H."/>
            <person name="Jorgensen S.L."/>
            <person name="Zaremba-Niedzwiedzka K."/>
            <person name="Martijn J."/>
            <person name="Lind A.E."/>
            <person name="van Eijk R."/>
            <person name="Schleper C."/>
            <person name="Guy L."/>
            <person name="Ettema T.J."/>
        </authorList>
    </citation>
    <scope>NUCLEOTIDE SEQUENCE</scope>
</reference>
<name>A0A0F9XEE1_9ZZZZ</name>
<dbReference type="EMBL" id="LAZR01000113">
    <property type="protein sequence ID" value="KKN90143.1"/>
    <property type="molecule type" value="Genomic_DNA"/>
</dbReference>
<proteinExistence type="predicted"/>
<gene>
    <name evidence="1" type="ORF">LCGC14_0232590</name>
</gene>
<protein>
    <submittedName>
        <fullName evidence="1">Uncharacterized protein</fullName>
    </submittedName>
</protein>
<evidence type="ECO:0000313" key="1">
    <source>
        <dbReference type="EMBL" id="KKN90143.1"/>
    </source>
</evidence>
<accession>A0A0F9XEE1</accession>